<comment type="caution">
    <text evidence="3">The sequence shown here is derived from an EMBL/GenBank/DDBJ whole genome shotgun (WGS) entry which is preliminary data.</text>
</comment>
<name>K0RMG6_THAOC</name>
<dbReference type="Proteomes" id="UP000266841">
    <property type="component" value="Unassembled WGS sequence"/>
</dbReference>
<feature type="region of interest" description="Disordered" evidence="2">
    <location>
        <begin position="1"/>
        <end position="29"/>
    </location>
</feature>
<dbReference type="PROSITE" id="PS50297">
    <property type="entry name" value="ANK_REP_REGION"/>
    <property type="match status" value="1"/>
</dbReference>
<evidence type="ECO:0000313" key="4">
    <source>
        <dbReference type="Proteomes" id="UP000266841"/>
    </source>
</evidence>
<dbReference type="Gene3D" id="1.25.40.20">
    <property type="entry name" value="Ankyrin repeat-containing domain"/>
    <property type="match status" value="1"/>
</dbReference>
<feature type="repeat" description="ANK" evidence="1">
    <location>
        <begin position="30"/>
        <end position="57"/>
    </location>
</feature>
<accession>K0RMG6</accession>
<evidence type="ECO:0000313" key="3">
    <source>
        <dbReference type="EMBL" id="EJK50091.1"/>
    </source>
</evidence>
<dbReference type="SUPFAM" id="SSF48403">
    <property type="entry name" value="Ankyrin repeat"/>
    <property type="match status" value="1"/>
</dbReference>
<protein>
    <submittedName>
        <fullName evidence="3">Uncharacterized protein</fullName>
    </submittedName>
</protein>
<dbReference type="AlphaFoldDB" id="K0RMG6"/>
<sequence length="248" mass="26449">LLGQTIHADRRPRGPGRGRPPSLLGRRDADGRTALHTAASSGRSAEVLRWLVDAEAEHAEEACKTVRLDDSAGCPDDCSRECNASLRTDHPGGALPLHLAAAYPSFDLASCDYGVSCGERALVSSLVICPVTSAILAAFESTEVVRRANPRAVWEEDYDGETPLHSSSWGGVGSLVSLFLGAAGDSFSDEDRSGNLRRAAAAARDGRGKMALDRAYEHLCCTCVHAVPFAKFVKRQGYGWLDGDHMGL</sequence>
<evidence type="ECO:0000256" key="2">
    <source>
        <dbReference type="SAM" id="MobiDB-lite"/>
    </source>
</evidence>
<reference evidence="3 4" key="1">
    <citation type="journal article" date="2012" name="Genome Biol.">
        <title>Genome and low-iron response of an oceanic diatom adapted to chronic iron limitation.</title>
        <authorList>
            <person name="Lommer M."/>
            <person name="Specht M."/>
            <person name="Roy A.S."/>
            <person name="Kraemer L."/>
            <person name="Andreson R."/>
            <person name="Gutowska M.A."/>
            <person name="Wolf J."/>
            <person name="Bergner S.V."/>
            <person name="Schilhabel M.B."/>
            <person name="Klostermeier U.C."/>
            <person name="Beiko R.G."/>
            <person name="Rosenstiel P."/>
            <person name="Hippler M."/>
            <person name="Laroche J."/>
        </authorList>
    </citation>
    <scope>NUCLEOTIDE SEQUENCE [LARGE SCALE GENOMIC DNA]</scope>
    <source>
        <strain evidence="3 4">CCMP1005</strain>
    </source>
</reference>
<dbReference type="SMART" id="SM00248">
    <property type="entry name" value="ANK"/>
    <property type="match status" value="2"/>
</dbReference>
<dbReference type="EMBL" id="AGNL01044198">
    <property type="protein sequence ID" value="EJK50091.1"/>
    <property type="molecule type" value="Genomic_DNA"/>
</dbReference>
<gene>
    <name evidence="3" type="ORF">THAOC_30973</name>
</gene>
<keyword evidence="1" id="KW-0040">ANK repeat</keyword>
<evidence type="ECO:0000256" key="1">
    <source>
        <dbReference type="PROSITE-ProRule" id="PRU00023"/>
    </source>
</evidence>
<organism evidence="3 4">
    <name type="scientific">Thalassiosira oceanica</name>
    <name type="common">Marine diatom</name>
    <dbReference type="NCBI Taxonomy" id="159749"/>
    <lineage>
        <taxon>Eukaryota</taxon>
        <taxon>Sar</taxon>
        <taxon>Stramenopiles</taxon>
        <taxon>Ochrophyta</taxon>
        <taxon>Bacillariophyta</taxon>
        <taxon>Coscinodiscophyceae</taxon>
        <taxon>Thalassiosirophycidae</taxon>
        <taxon>Thalassiosirales</taxon>
        <taxon>Thalassiosiraceae</taxon>
        <taxon>Thalassiosira</taxon>
    </lineage>
</organism>
<dbReference type="InterPro" id="IPR002110">
    <property type="entry name" value="Ankyrin_rpt"/>
</dbReference>
<dbReference type="OrthoDB" id="539213at2759"/>
<keyword evidence="4" id="KW-1185">Reference proteome</keyword>
<dbReference type="InterPro" id="IPR036770">
    <property type="entry name" value="Ankyrin_rpt-contain_sf"/>
</dbReference>
<proteinExistence type="predicted"/>
<dbReference type="Pfam" id="PF13606">
    <property type="entry name" value="Ank_3"/>
    <property type="match status" value="1"/>
</dbReference>
<feature type="non-terminal residue" evidence="3">
    <location>
        <position position="1"/>
    </location>
</feature>
<dbReference type="PROSITE" id="PS50088">
    <property type="entry name" value="ANK_REPEAT"/>
    <property type="match status" value="1"/>
</dbReference>